<organism evidence="9">
    <name type="scientific">Octopus bimaculoides</name>
    <name type="common">California two-spotted octopus</name>
    <dbReference type="NCBI Taxonomy" id="37653"/>
    <lineage>
        <taxon>Eukaryota</taxon>
        <taxon>Metazoa</taxon>
        <taxon>Spiralia</taxon>
        <taxon>Lophotrochozoa</taxon>
        <taxon>Mollusca</taxon>
        <taxon>Cephalopoda</taxon>
        <taxon>Coleoidea</taxon>
        <taxon>Octopodiformes</taxon>
        <taxon>Octopoda</taxon>
        <taxon>Incirrata</taxon>
        <taxon>Octopodidae</taxon>
        <taxon>Octopus</taxon>
    </lineage>
</organism>
<reference evidence="9" key="1">
    <citation type="submission" date="2015-07" db="EMBL/GenBank/DDBJ databases">
        <title>MeaNS - Measles Nucleotide Surveillance Program.</title>
        <authorList>
            <person name="Tran T."/>
            <person name="Druce J."/>
        </authorList>
    </citation>
    <scope>NUCLEOTIDE SEQUENCE</scope>
    <source>
        <strain evidence="9">UCB-OBI-ISO-001</strain>
        <tissue evidence="9">Gonad</tissue>
    </source>
</reference>
<comment type="subcellular location">
    <subcellularLocation>
        <location evidence="1">Nucleus</location>
    </subcellularLocation>
</comment>
<evidence type="ECO:0000256" key="2">
    <source>
        <dbReference type="ARBA" id="ARBA00009208"/>
    </source>
</evidence>
<feature type="region of interest" description="Disordered" evidence="7">
    <location>
        <begin position="1"/>
        <end position="114"/>
    </location>
</feature>
<comment type="similarity">
    <text evidence="2">Belongs to the bZIP family. PAR subfamily.</text>
</comment>
<dbReference type="InterPro" id="IPR040223">
    <property type="entry name" value="PAR_bZIP"/>
</dbReference>
<feature type="region of interest" description="Disordered" evidence="7">
    <location>
        <begin position="334"/>
        <end position="392"/>
    </location>
</feature>
<feature type="domain" description="BZIP" evidence="8">
    <location>
        <begin position="370"/>
        <end position="427"/>
    </location>
</feature>
<dbReference type="OrthoDB" id="6022300at2759"/>
<evidence type="ECO:0000256" key="4">
    <source>
        <dbReference type="ARBA" id="ARBA00023125"/>
    </source>
</evidence>
<dbReference type="GO" id="GO:0000978">
    <property type="term" value="F:RNA polymerase II cis-regulatory region sequence-specific DNA binding"/>
    <property type="evidence" value="ECO:0007669"/>
    <property type="project" value="TreeGrafter"/>
</dbReference>
<keyword evidence="6" id="KW-0539">Nucleus</keyword>
<dbReference type="EMBL" id="KQ419232">
    <property type="protein sequence ID" value="KOF84173.1"/>
    <property type="molecule type" value="Genomic_DNA"/>
</dbReference>
<dbReference type="STRING" id="37653.A0A0L8H4I1"/>
<feature type="region of interest" description="Disordered" evidence="7">
    <location>
        <begin position="181"/>
        <end position="203"/>
    </location>
</feature>
<evidence type="ECO:0000259" key="8">
    <source>
        <dbReference type="PROSITE" id="PS50217"/>
    </source>
</evidence>
<evidence type="ECO:0000256" key="3">
    <source>
        <dbReference type="ARBA" id="ARBA00023015"/>
    </source>
</evidence>
<evidence type="ECO:0000313" key="9">
    <source>
        <dbReference type="EMBL" id="KOF84173.1"/>
    </source>
</evidence>
<dbReference type="PANTHER" id="PTHR11988:SF56">
    <property type="entry name" value="TRANSCRIPTION FACTOR CES-2"/>
    <property type="match status" value="1"/>
</dbReference>
<dbReference type="GO" id="GO:0005634">
    <property type="term" value="C:nucleus"/>
    <property type="evidence" value="ECO:0007669"/>
    <property type="project" value="UniProtKB-SubCell"/>
</dbReference>
<keyword evidence="4" id="KW-0238">DNA-binding</keyword>
<dbReference type="InterPro" id="IPR046347">
    <property type="entry name" value="bZIP_sf"/>
</dbReference>
<dbReference type="PANTHER" id="PTHR11988">
    <property type="entry name" value="THYROTROPH EMBRYONIC FACTOR RELATED"/>
    <property type="match status" value="1"/>
</dbReference>
<dbReference type="Gene3D" id="1.20.5.170">
    <property type="match status" value="1"/>
</dbReference>
<evidence type="ECO:0000256" key="5">
    <source>
        <dbReference type="ARBA" id="ARBA00023163"/>
    </source>
</evidence>
<accession>A0A0L8H4I1</accession>
<dbReference type="PROSITE" id="PS50217">
    <property type="entry name" value="BZIP"/>
    <property type="match status" value="1"/>
</dbReference>
<evidence type="ECO:0000256" key="1">
    <source>
        <dbReference type="ARBA" id="ARBA00004123"/>
    </source>
</evidence>
<gene>
    <name evidence="9" type="ORF">OCBIM_22022489mg</name>
</gene>
<name>A0A0L8H4I1_OCTBM</name>
<proteinExistence type="inferred from homology"/>
<dbReference type="SUPFAM" id="SSF57959">
    <property type="entry name" value="Leucine zipper domain"/>
    <property type="match status" value="1"/>
</dbReference>
<keyword evidence="3" id="KW-0805">Transcription regulation</keyword>
<keyword evidence="5" id="KW-0804">Transcription</keyword>
<dbReference type="Pfam" id="PF07716">
    <property type="entry name" value="bZIP_2"/>
    <property type="match status" value="1"/>
</dbReference>
<evidence type="ECO:0000256" key="6">
    <source>
        <dbReference type="ARBA" id="ARBA00023242"/>
    </source>
</evidence>
<dbReference type="SMART" id="SM00338">
    <property type="entry name" value="BRLZ"/>
    <property type="match status" value="1"/>
</dbReference>
<feature type="compositionally biased region" description="Basic and acidic residues" evidence="7">
    <location>
        <begin position="367"/>
        <end position="392"/>
    </location>
</feature>
<sequence length="433" mass="47190">MAQNDLQLSNENTHSQSGSEEDSMDVCDNTLETSQESKPDRSRRKGSDVHQLKQSTLEDPRHDSSPRESYMQDIPLDFSMPKRKDGIDSLSNSPKHEIHSPFISSSPPHTMVSGRNSSNIYNDCGGTNGCVSPVDMPSEHILSGPCDSKSSDAMSTSLVNGQLIDAGMSSDFLLRERSHSFSSPSLQKQRHHAIPQRQPRSGVWRGGGQLRPHHMNETALMSAIAANTVGYSELISPHPPGCTSPILGNVQSVGNEEVLSMYKDHMHKLGGVDKHRYTFLASGIPSCVTESVSGNSIIASLPNMLAPSIPSTAGRHSTATASATAATNCISSSITPPSTSSISSTSSSCTMVTTTPAKRRPRSLPDNQKDEAYWERRRKNNEAAKRSRDARRMKEEEIALRASFLEQENLKLKVEVASLKTETAKLKCLLFNS</sequence>
<dbReference type="CDD" id="cd14695">
    <property type="entry name" value="bZIP_HLF"/>
    <property type="match status" value="1"/>
</dbReference>
<dbReference type="GO" id="GO:0000981">
    <property type="term" value="F:DNA-binding transcription factor activity, RNA polymerase II-specific"/>
    <property type="evidence" value="ECO:0007669"/>
    <property type="project" value="TreeGrafter"/>
</dbReference>
<feature type="compositionally biased region" description="Basic and acidic residues" evidence="7">
    <location>
        <begin position="35"/>
        <end position="66"/>
    </location>
</feature>
<dbReference type="FunFam" id="1.20.5.170:FF:000007">
    <property type="entry name" value="hepatic leukemia factor isoform X2"/>
    <property type="match status" value="1"/>
</dbReference>
<feature type="compositionally biased region" description="Low complexity" evidence="7">
    <location>
        <begin position="100"/>
        <end position="109"/>
    </location>
</feature>
<dbReference type="AlphaFoldDB" id="A0A0L8H4I1"/>
<protein>
    <recommendedName>
        <fullName evidence="8">BZIP domain-containing protein</fullName>
    </recommendedName>
</protein>
<feature type="compositionally biased region" description="Low complexity" evidence="7">
    <location>
        <begin position="334"/>
        <end position="356"/>
    </location>
</feature>
<evidence type="ECO:0000256" key="7">
    <source>
        <dbReference type="SAM" id="MobiDB-lite"/>
    </source>
</evidence>
<feature type="compositionally biased region" description="Polar residues" evidence="7">
    <location>
        <begin position="1"/>
        <end position="18"/>
    </location>
</feature>
<dbReference type="InterPro" id="IPR004827">
    <property type="entry name" value="bZIP"/>
</dbReference>